<dbReference type="Proteomes" id="UP000321362">
    <property type="component" value="Chromosome"/>
</dbReference>
<reference evidence="2 3" key="1">
    <citation type="journal article" date="2013" name="J. Microbiol.">
        <title>Mucilaginibacter ginsenosidivorax sp. nov., with ginsenoside converting activity isolated from sediment.</title>
        <authorList>
            <person name="Kim J.K."/>
            <person name="Choi T.E."/>
            <person name="Liu Q.M."/>
            <person name="Park H.Y."/>
            <person name="Yi T.H."/>
            <person name="Yoon M.H."/>
            <person name="Kim S.C."/>
            <person name="Im W.T."/>
        </authorList>
    </citation>
    <scope>NUCLEOTIDE SEQUENCE [LARGE SCALE GENOMIC DNA]</scope>
    <source>
        <strain evidence="2 3">KHI28</strain>
    </source>
</reference>
<accession>A0A5B8VXX1</accession>
<protein>
    <submittedName>
        <fullName evidence="2">Uncharacterized protein</fullName>
    </submittedName>
</protein>
<feature type="transmembrane region" description="Helical" evidence="1">
    <location>
        <begin position="12"/>
        <end position="35"/>
    </location>
</feature>
<dbReference type="EMBL" id="CP042437">
    <property type="protein sequence ID" value="QEC75276.1"/>
    <property type="molecule type" value="Genomic_DNA"/>
</dbReference>
<evidence type="ECO:0000256" key="1">
    <source>
        <dbReference type="SAM" id="Phobius"/>
    </source>
</evidence>
<dbReference type="KEGG" id="mgk:FSB76_04730"/>
<feature type="transmembrane region" description="Helical" evidence="1">
    <location>
        <begin position="47"/>
        <end position="66"/>
    </location>
</feature>
<evidence type="ECO:0000313" key="3">
    <source>
        <dbReference type="Proteomes" id="UP000321362"/>
    </source>
</evidence>
<organism evidence="2 3">
    <name type="scientific">Mucilaginibacter ginsenosidivorax</name>
    <dbReference type="NCBI Taxonomy" id="862126"/>
    <lineage>
        <taxon>Bacteria</taxon>
        <taxon>Pseudomonadati</taxon>
        <taxon>Bacteroidota</taxon>
        <taxon>Sphingobacteriia</taxon>
        <taxon>Sphingobacteriales</taxon>
        <taxon>Sphingobacteriaceae</taxon>
        <taxon>Mucilaginibacter</taxon>
    </lineage>
</organism>
<proteinExistence type="predicted"/>
<sequence>MAAMGHFIFELFKIAILSFIYSVLLGILHLIFLTAKGIEPVFDKRTFNRLFKIVYASLFVFSFTYYGNHGLGDEYNIPLGYGETMQAGDLLPCFYPKGKNQVAVKNYLVRGDKLCATIDSGVMVYNLNTKRLKDFNSDEQYNAYAEDHDLPPTNQFLGFEQQYHDYWSGWRFWVLP</sequence>
<dbReference type="OrthoDB" id="1367524at2"/>
<keyword evidence="1" id="KW-0812">Transmembrane</keyword>
<keyword evidence="1" id="KW-1133">Transmembrane helix</keyword>
<name>A0A5B8VXX1_9SPHI</name>
<dbReference type="AlphaFoldDB" id="A0A5B8VXX1"/>
<dbReference type="RefSeq" id="WP_147052430.1">
    <property type="nucleotide sequence ID" value="NZ_CP042437.1"/>
</dbReference>
<evidence type="ECO:0000313" key="2">
    <source>
        <dbReference type="EMBL" id="QEC75276.1"/>
    </source>
</evidence>
<gene>
    <name evidence="2" type="ORF">FSB76_04730</name>
</gene>
<keyword evidence="1" id="KW-0472">Membrane</keyword>
<keyword evidence="3" id="KW-1185">Reference proteome</keyword>